<reference evidence="2 3" key="1">
    <citation type="submission" date="2020-04" db="EMBL/GenBank/DDBJ databases">
        <title>Ferrimonas sp. S7 isolated from sea water.</title>
        <authorList>
            <person name="Bae S.S."/>
            <person name="Baek K."/>
        </authorList>
    </citation>
    <scope>NUCLEOTIDE SEQUENCE [LARGE SCALE GENOMIC DNA]</scope>
    <source>
        <strain evidence="2 3">S7</strain>
    </source>
</reference>
<dbReference type="InterPro" id="IPR010648">
    <property type="entry name" value="UPF0270"/>
</dbReference>
<protein>
    <submittedName>
        <fullName evidence="2">YheU family protein</fullName>
    </submittedName>
</protein>
<dbReference type="Proteomes" id="UP000501602">
    <property type="component" value="Chromosome"/>
</dbReference>
<name>A0A6H1UJ65_9GAMM</name>
<evidence type="ECO:0000256" key="1">
    <source>
        <dbReference type="ARBA" id="ARBA00006450"/>
    </source>
</evidence>
<dbReference type="KEGG" id="fes:HER31_13605"/>
<dbReference type="EMBL" id="CP051180">
    <property type="protein sequence ID" value="QIZ77842.1"/>
    <property type="molecule type" value="Genomic_DNA"/>
</dbReference>
<accession>A0A6H1UJ65</accession>
<dbReference type="Gene3D" id="1.10.10.610">
    <property type="entry name" value="YehU-like"/>
    <property type="match status" value="1"/>
</dbReference>
<evidence type="ECO:0000313" key="3">
    <source>
        <dbReference type="Proteomes" id="UP000501602"/>
    </source>
</evidence>
<sequence>MLIDYATLVSAIDADTIDNLLREFLLTQVSDEGFEQTDAEGLSRAITAARSALARAELVVEFSEEDESITVRRAEDIAR</sequence>
<dbReference type="SUPFAM" id="SSF118001">
    <property type="entry name" value="YehU-like"/>
    <property type="match status" value="1"/>
</dbReference>
<organism evidence="2 3">
    <name type="scientific">Ferrimonas lipolytica</name>
    <dbReference type="NCBI Taxonomy" id="2724191"/>
    <lineage>
        <taxon>Bacteria</taxon>
        <taxon>Pseudomonadati</taxon>
        <taxon>Pseudomonadota</taxon>
        <taxon>Gammaproteobacteria</taxon>
        <taxon>Alteromonadales</taxon>
        <taxon>Ferrimonadaceae</taxon>
        <taxon>Ferrimonas</taxon>
    </lineage>
</organism>
<gene>
    <name evidence="2" type="ORF">HER31_13605</name>
</gene>
<dbReference type="Pfam" id="PF06794">
    <property type="entry name" value="UPF0270"/>
    <property type="match status" value="1"/>
</dbReference>
<dbReference type="RefSeq" id="WP_168661219.1">
    <property type="nucleotide sequence ID" value="NZ_CP051180.1"/>
</dbReference>
<evidence type="ECO:0000313" key="2">
    <source>
        <dbReference type="EMBL" id="QIZ77842.1"/>
    </source>
</evidence>
<dbReference type="AlphaFoldDB" id="A0A6H1UJ65"/>
<comment type="similarity">
    <text evidence="1">Belongs to the UPF0270 family.</text>
</comment>
<dbReference type="InterPro" id="IPR036685">
    <property type="entry name" value="YehU-like_sf"/>
</dbReference>
<keyword evidence="3" id="KW-1185">Reference proteome</keyword>
<proteinExistence type="inferred from homology"/>